<dbReference type="InterPro" id="IPR014756">
    <property type="entry name" value="Ig_E-set"/>
</dbReference>
<keyword evidence="2" id="KW-0325">Glycoprotein</keyword>
<dbReference type="PANTHER" id="PTHR31341">
    <property type="entry name" value="IPT/TIG DOMAIN-CONTAINING PROTEIN-RELATED-RELATED"/>
    <property type="match status" value="1"/>
</dbReference>
<dbReference type="InterPro" id="IPR002909">
    <property type="entry name" value="IPT_dom"/>
</dbReference>
<dbReference type="Gene3D" id="2.60.40.10">
    <property type="entry name" value="Immunoglobulins"/>
    <property type="match status" value="3"/>
</dbReference>
<name>A0A8J4PMF4_9MYCE</name>
<dbReference type="CDD" id="cd00603">
    <property type="entry name" value="IPT_PCSR"/>
    <property type="match status" value="2"/>
</dbReference>
<dbReference type="SUPFAM" id="SSF81296">
    <property type="entry name" value="E set domains"/>
    <property type="match status" value="2"/>
</dbReference>
<evidence type="ECO:0000313" key="6">
    <source>
        <dbReference type="Proteomes" id="UP000695562"/>
    </source>
</evidence>
<dbReference type="AlphaFoldDB" id="A0A8J4PMF4"/>
<gene>
    <name evidence="5" type="ORF">CYY_009178</name>
</gene>
<evidence type="ECO:0000256" key="2">
    <source>
        <dbReference type="ARBA" id="ARBA00023180"/>
    </source>
</evidence>
<feature type="domain" description="IPT/TIG" evidence="4">
    <location>
        <begin position="704"/>
        <end position="778"/>
    </location>
</feature>
<keyword evidence="3" id="KW-0472">Membrane</keyword>
<dbReference type="Proteomes" id="UP000695562">
    <property type="component" value="Unassembled WGS sequence"/>
</dbReference>
<feature type="domain" description="IPT/TIG" evidence="4">
    <location>
        <begin position="619"/>
        <end position="685"/>
    </location>
</feature>
<dbReference type="OrthoDB" id="24380at2759"/>
<proteinExistence type="predicted"/>
<keyword evidence="1" id="KW-0732">Signal</keyword>
<feature type="domain" description="IPT/TIG" evidence="4">
    <location>
        <begin position="276"/>
        <end position="358"/>
    </location>
</feature>
<comment type="caution">
    <text evidence="5">The sequence shown here is derived from an EMBL/GenBank/DDBJ whole genome shotgun (WGS) entry which is preliminary data.</text>
</comment>
<evidence type="ECO:0000256" key="1">
    <source>
        <dbReference type="ARBA" id="ARBA00022729"/>
    </source>
</evidence>
<dbReference type="InterPro" id="IPR013783">
    <property type="entry name" value="Ig-like_fold"/>
</dbReference>
<keyword evidence="3" id="KW-0812">Transmembrane</keyword>
<keyword evidence="6" id="KW-1185">Reference proteome</keyword>
<dbReference type="InterPro" id="IPR052014">
    <property type="entry name" value="Dictyostelium_Tiger"/>
</dbReference>
<dbReference type="Pfam" id="PF01833">
    <property type="entry name" value="TIG"/>
    <property type="match status" value="4"/>
</dbReference>
<dbReference type="EMBL" id="AJWJ01000650">
    <property type="protein sequence ID" value="KAF2069500.1"/>
    <property type="molecule type" value="Genomic_DNA"/>
</dbReference>
<evidence type="ECO:0000313" key="5">
    <source>
        <dbReference type="EMBL" id="KAF2069500.1"/>
    </source>
</evidence>
<sequence>MKIKGFLFICAFFTLCYMTLGGYVDLIKVVKIVGPKVYMSNQAFKVTFLYQGVKQTLYPVSIEGDVSCFDFQNYTTKFTQTSLRFDNERYSPEYNITMNVTDSFDTRTIPGFGQINMPFPKWSGETIYFTGLFMMQNATKSLFDYFLIDGVKYPMQPIVNPNNFTEFSIKFPPGIGRIDIRYGNAFWFNHSYVPPIVTSAVENANIVTVLGENFYNNTNYVSIILNNQIIPKENIISVENTKLVFKNTFTSTSTHQLIVSIKEVKSLKPFTFSTFPTLTNISSVSNKGGVVTIVGAKLNTKRLNGDPAIIKVIVDGKPCTDIENPIPDDFTQITCKSPGGIRDGLNVLVEIDSIKSLNSVKLNFLPPVIYSVNQDFNVFTIIGDSLGLVNESKVIVNGIEFKNIDRINASMEELIIKLPTTIQDGTMQIVWGTKKSPDFSFELRPVLSNITRSLTTGSRVSITGYYLYTHKRNSSVPFEMSLNATDIPGFSCSDFTAANNNGTGLTCITQPGVGINHKVTLTIGKLFNSYSLFSYQGPTLESAGQDVTDGVIKGTNFGYNTEFISINFIGKTFPATFVSGHNLIKFTLPPNAVPGPLTVNVSGQVSLPVKINLTPVISETKGVSTKGGKLIIQGLFFQNPASYKVIIEGKECFNASVSNQENSEIECTLQSGTGANKNVSVSMNGKEIANPRRLSISYDKPTINNSTTVTENGGNITIYGSNFGTPVSVTVGDRECHNPQVENYSVIVCTLDPYDSIESVPRDKNNITVTVDQQTGSYHSFIYDVPPLEEAGESYSNESDDRSKWLIPAILIPCVFFIGTVVIVTFIILKKHQQIKKDNEEKVFKN</sequence>
<accession>A0A8J4PMF4</accession>
<feature type="transmembrane region" description="Helical" evidence="3">
    <location>
        <begin position="805"/>
        <end position="829"/>
    </location>
</feature>
<feature type="domain" description="IPT/TIG" evidence="4">
    <location>
        <begin position="552"/>
        <end position="603"/>
    </location>
</feature>
<reference evidence="5" key="1">
    <citation type="submission" date="2020-01" db="EMBL/GenBank/DDBJ databases">
        <title>Development of genomics and gene disruption for Polysphondylium violaceum indicates a role for the polyketide synthase stlB in stalk morphogenesis.</title>
        <authorList>
            <person name="Narita B."/>
            <person name="Kawabe Y."/>
            <person name="Kin K."/>
            <person name="Saito T."/>
            <person name="Gibbs R."/>
            <person name="Kuspa A."/>
            <person name="Muzny D."/>
            <person name="Queller D."/>
            <person name="Richards S."/>
            <person name="Strassman J."/>
            <person name="Sucgang R."/>
            <person name="Worley K."/>
            <person name="Schaap P."/>
        </authorList>
    </citation>
    <scope>NUCLEOTIDE SEQUENCE</scope>
    <source>
        <strain evidence="5">QSvi11</strain>
    </source>
</reference>
<organism evidence="5 6">
    <name type="scientific">Polysphondylium violaceum</name>
    <dbReference type="NCBI Taxonomy" id="133409"/>
    <lineage>
        <taxon>Eukaryota</taxon>
        <taxon>Amoebozoa</taxon>
        <taxon>Evosea</taxon>
        <taxon>Eumycetozoa</taxon>
        <taxon>Dictyostelia</taxon>
        <taxon>Dictyosteliales</taxon>
        <taxon>Dictyosteliaceae</taxon>
        <taxon>Polysphondylium</taxon>
    </lineage>
</organism>
<protein>
    <recommendedName>
        <fullName evidence="4">IPT/TIG domain-containing protein</fullName>
    </recommendedName>
</protein>
<evidence type="ECO:0000256" key="3">
    <source>
        <dbReference type="SAM" id="Phobius"/>
    </source>
</evidence>
<evidence type="ECO:0000259" key="4">
    <source>
        <dbReference type="Pfam" id="PF01833"/>
    </source>
</evidence>
<keyword evidence="3" id="KW-1133">Transmembrane helix</keyword>